<comment type="caution">
    <text evidence="2">The sequence shown here is derived from an EMBL/GenBank/DDBJ whole genome shotgun (WGS) entry which is preliminary data.</text>
</comment>
<feature type="signal peptide" evidence="1">
    <location>
        <begin position="1"/>
        <end position="22"/>
    </location>
</feature>
<sequence length="146" mass="16744">MKTYTLILTILLSLFTILSCNNDDNPTQPPEPHPIEGKWSLVFISGGLNPSMNFNMEDIVWDFKNDETMNVELRIGVEPHPADTFIPPFLGSDYTYNINTIEGEIVLTSILYPTIHYEKNFIIDQDTLEIFENPGADGLYRKFIRN</sequence>
<dbReference type="RefSeq" id="WP_354510803.1">
    <property type="nucleotide sequence ID" value="NZ_JBEPMO010000028.1"/>
</dbReference>
<keyword evidence="3" id="KW-1185">Reference proteome</keyword>
<evidence type="ECO:0000313" key="2">
    <source>
        <dbReference type="EMBL" id="MET3733031.1"/>
    </source>
</evidence>
<protein>
    <recommendedName>
        <fullName evidence="4">Lipocalin-like domain-containing protein</fullName>
    </recommendedName>
</protein>
<reference evidence="2 3" key="1">
    <citation type="submission" date="2024-06" db="EMBL/GenBank/DDBJ databases">
        <title>Genomic Encyclopedia of Type Strains, Phase IV (KMG-IV): sequencing the most valuable type-strain genomes for metagenomic binning, comparative biology and taxonomic classification.</title>
        <authorList>
            <person name="Goeker M."/>
        </authorList>
    </citation>
    <scope>NUCLEOTIDE SEQUENCE [LARGE SCALE GENOMIC DNA]</scope>
    <source>
        <strain evidence="2 3">DSM 29388</strain>
    </source>
</reference>
<gene>
    <name evidence="2" type="ORF">ABID46_002624</name>
</gene>
<keyword evidence="1" id="KW-0732">Signal</keyword>
<proteinExistence type="predicted"/>
<name>A0ABV2LWU9_9FLAO</name>
<accession>A0ABV2LWU9</accession>
<dbReference type="EMBL" id="JBEPMO010000028">
    <property type="protein sequence ID" value="MET3733031.1"/>
    <property type="molecule type" value="Genomic_DNA"/>
</dbReference>
<organism evidence="2 3">
    <name type="scientific">Moheibacter stercoris</name>
    <dbReference type="NCBI Taxonomy" id="1628251"/>
    <lineage>
        <taxon>Bacteria</taxon>
        <taxon>Pseudomonadati</taxon>
        <taxon>Bacteroidota</taxon>
        <taxon>Flavobacteriia</taxon>
        <taxon>Flavobacteriales</taxon>
        <taxon>Weeksellaceae</taxon>
        <taxon>Moheibacter</taxon>
    </lineage>
</organism>
<evidence type="ECO:0008006" key="4">
    <source>
        <dbReference type="Google" id="ProtNLM"/>
    </source>
</evidence>
<dbReference type="PROSITE" id="PS51257">
    <property type="entry name" value="PROKAR_LIPOPROTEIN"/>
    <property type="match status" value="1"/>
</dbReference>
<dbReference type="Proteomes" id="UP001549146">
    <property type="component" value="Unassembled WGS sequence"/>
</dbReference>
<evidence type="ECO:0000256" key="1">
    <source>
        <dbReference type="SAM" id="SignalP"/>
    </source>
</evidence>
<feature type="chain" id="PRO_5047261825" description="Lipocalin-like domain-containing protein" evidence="1">
    <location>
        <begin position="23"/>
        <end position="146"/>
    </location>
</feature>
<evidence type="ECO:0000313" key="3">
    <source>
        <dbReference type="Proteomes" id="UP001549146"/>
    </source>
</evidence>